<dbReference type="SUPFAM" id="SSF51735">
    <property type="entry name" value="NAD(P)-binding Rossmann-fold domains"/>
    <property type="match status" value="1"/>
</dbReference>
<dbReference type="InterPro" id="IPR008141">
    <property type="entry name" value="Ala_DH"/>
</dbReference>
<keyword evidence="5 6" id="KW-0520">NAD</keyword>
<keyword evidence="10" id="KW-0460">Magnesium</keyword>
<evidence type="ECO:0000256" key="9">
    <source>
        <dbReference type="PIRSR" id="PIRSR000183-3"/>
    </source>
</evidence>
<dbReference type="InterPro" id="IPR008143">
    <property type="entry name" value="Ala_DH/PNT_CS2"/>
</dbReference>
<evidence type="ECO:0000256" key="8">
    <source>
        <dbReference type="PIRSR" id="PIRSR000183-2"/>
    </source>
</evidence>
<feature type="active site" description="Proton donor/acceptor" evidence="7">
    <location>
        <position position="270"/>
    </location>
</feature>
<dbReference type="SMART" id="SM01003">
    <property type="entry name" value="AlaDh_PNT_N"/>
    <property type="match status" value="1"/>
</dbReference>
<protein>
    <recommendedName>
        <fullName evidence="3 6">Alanine dehydrogenase</fullName>
        <ecNumber evidence="3 6">1.4.1.1</ecNumber>
    </recommendedName>
</protein>
<evidence type="ECO:0000256" key="10">
    <source>
        <dbReference type="PIRSR" id="PIRSR000183-4"/>
    </source>
</evidence>
<dbReference type="Pfam" id="PF01262">
    <property type="entry name" value="AlaDh_PNT_C"/>
    <property type="match status" value="1"/>
</dbReference>
<keyword evidence="10" id="KW-0479">Metal-binding</keyword>
<evidence type="ECO:0000259" key="11">
    <source>
        <dbReference type="SMART" id="SM01002"/>
    </source>
</evidence>
<dbReference type="GO" id="GO:0000166">
    <property type="term" value="F:nucleotide binding"/>
    <property type="evidence" value="ECO:0007669"/>
    <property type="project" value="UniProtKB-KW"/>
</dbReference>
<feature type="binding site" evidence="8">
    <location>
        <position position="15"/>
    </location>
    <ligand>
        <name>substrate</name>
    </ligand>
</feature>
<dbReference type="GO" id="GO:0005886">
    <property type="term" value="C:plasma membrane"/>
    <property type="evidence" value="ECO:0007669"/>
    <property type="project" value="TreeGrafter"/>
</dbReference>
<dbReference type="UniPathway" id="UPA00527">
    <property type="reaction ID" value="UER00585"/>
</dbReference>
<dbReference type="SMART" id="SM01002">
    <property type="entry name" value="AlaDh_PNT_C"/>
    <property type="match status" value="1"/>
</dbReference>
<dbReference type="AlphaFoldDB" id="A0A2T0AYT7"/>
<dbReference type="RefSeq" id="WP_106004068.1">
    <property type="nucleotide sequence ID" value="NZ_CP136419.1"/>
</dbReference>
<dbReference type="Pfam" id="PF05222">
    <property type="entry name" value="AlaDh_PNT_N"/>
    <property type="match status" value="1"/>
</dbReference>
<reference evidence="13 14" key="1">
    <citation type="submission" date="2018-03" db="EMBL/GenBank/DDBJ databases">
        <title>Genome sequence of Moorella humiferrea DSM 23265.</title>
        <authorList>
            <person name="Poehlein A."/>
            <person name="Daniel R."/>
        </authorList>
    </citation>
    <scope>NUCLEOTIDE SEQUENCE [LARGE SCALE GENOMIC DNA]</scope>
    <source>
        <strain evidence="13 14">DSM 23265</strain>
    </source>
</reference>
<comment type="pathway">
    <text evidence="1">Amino-acid degradation; L-alanine degradation via dehydrogenase pathway; NH(3) and pyruvate from L-alanine: step 1/1.</text>
</comment>
<dbReference type="InterPro" id="IPR036291">
    <property type="entry name" value="NAD(P)-bd_dom_sf"/>
</dbReference>
<dbReference type="GO" id="GO:0046872">
    <property type="term" value="F:metal ion binding"/>
    <property type="evidence" value="ECO:0007669"/>
    <property type="project" value="UniProtKB-KW"/>
</dbReference>
<dbReference type="FunFam" id="3.40.50.720:FF:000049">
    <property type="entry name" value="Alanine dehydrogenase"/>
    <property type="match status" value="1"/>
</dbReference>
<feature type="binding site" evidence="9">
    <location>
        <position position="203"/>
    </location>
    <ligand>
        <name>NAD(+)</name>
        <dbReference type="ChEBI" id="CHEBI:57540"/>
    </ligand>
</feature>
<feature type="binding site" evidence="9">
    <location>
        <position position="280"/>
    </location>
    <ligand>
        <name>NAD(+)</name>
        <dbReference type="ChEBI" id="CHEBI:57540"/>
    </ligand>
</feature>
<comment type="caution">
    <text evidence="13">The sequence shown here is derived from an EMBL/GenBank/DDBJ whole genome shotgun (WGS) entry which is preliminary data.</text>
</comment>
<dbReference type="PANTHER" id="PTHR42795">
    <property type="entry name" value="ALANINE DEHYDROGENASE"/>
    <property type="match status" value="1"/>
</dbReference>
<gene>
    <name evidence="13" type="primary">ald</name>
    <name evidence="13" type="ORF">MOHU_00080</name>
</gene>
<comment type="catalytic activity">
    <reaction evidence="6">
        <text>L-alanine + NAD(+) + H2O = pyruvate + NH4(+) + NADH + H(+)</text>
        <dbReference type="Rhea" id="RHEA:18405"/>
        <dbReference type="ChEBI" id="CHEBI:15361"/>
        <dbReference type="ChEBI" id="CHEBI:15377"/>
        <dbReference type="ChEBI" id="CHEBI:15378"/>
        <dbReference type="ChEBI" id="CHEBI:28938"/>
        <dbReference type="ChEBI" id="CHEBI:57540"/>
        <dbReference type="ChEBI" id="CHEBI:57945"/>
        <dbReference type="ChEBI" id="CHEBI:57972"/>
        <dbReference type="EC" id="1.4.1.1"/>
    </reaction>
</comment>
<dbReference type="EC" id="1.4.1.1" evidence="3 6"/>
<dbReference type="SUPFAM" id="SSF52283">
    <property type="entry name" value="Formate/glycerate dehydrogenase catalytic domain-like"/>
    <property type="match status" value="1"/>
</dbReference>
<dbReference type="InterPro" id="IPR007886">
    <property type="entry name" value="AlaDH/PNT_N"/>
</dbReference>
<dbReference type="NCBIfam" id="TIGR00518">
    <property type="entry name" value="alaDH"/>
    <property type="match status" value="1"/>
</dbReference>
<name>A0A2T0AYT7_9FIRM</name>
<feature type="binding site" evidence="9">
    <location>
        <begin position="239"/>
        <end position="240"/>
    </location>
    <ligand>
        <name>NAD(+)</name>
        <dbReference type="ChEBI" id="CHEBI:57540"/>
    </ligand>
</feature>
<feature type="binding site" evidence="10">
    <location>
        <position position="324"/>
    </location>
    <ligand>
        <name>Mg(2+)</name>
        <dbReference type="ChEBI" id="CHEBI:18420"/>
    </ligand>
</feature>
<dbReference type="PROSITE" id="PS00837">
    <property type="entry name" value="ALADH_PNT_2"/>
    <property type="match status" value="1"/>
</dbReference>
<dbReference type="GO" id="GO:0042853">
    <property type="term" value="P:L-alanine catabolic process"/>
    <property type="evidence" value="ECO:0007669"/>
    <property type="project" value="UniProtKB-UniPathway"/>
</dbReference>
<evidence type="ECO:0000256" key="5">
    <source>
        <dbReference type="ARBA" id="ARBA00023027"/>
    </source>
</evidence>
<feature type="domain" description="Alanine dehydrogenase/pyridine nucleotide transhydrogenase N-terminal" evidence="12">
    <location>
        <begin position="4"/>
        <end position="137"/>
    </location>
</feature>
<accession>A0A2T0AYT7</accession>
<feature type="domain" description="Alanine dehydrogenase/pyridine nucleotide transhydrogenase NAD(H)-binding" evidence="11">
    <location>
        <begin position="149"/>
        <end position="298"/>
    </location>
</feature>
<feature type="binding site" evidence="9">
    <location>
        <begin position="267"/>
        <end position="270"/>
    </location>
    <ligand>
        <name>NAD(+)</name>
        <dbReference type="ChEBI" id="CHEBI:57540"/>
    </ligand>
</feature>
<comment type="cofactor">
    <cofactor evidence="10">
        <name>Mg(2+)</name>
        <dbReference type="ChEBI" id="CHEBI:18420"/>
    </cofactor>
    <text evidence="10">Binds 1 Mg(2+) ion per subunit.</text>
</comment>
<dbReference type="PANTHER" id="PTHR42795:SF1">
    <property type="entry name" value="ALANINE DEHYDROGENASE"/>
    <property type="match status" value="1"/>
</dbReference>
<sequence length="369" mass="39401">MIIGVPKEIKDKEGRVSLTPAGCKMLVKMGHKVIVEAGAGNISGFSDAEYQAAGAIMEESPAKIFSEADLILKVKEPLPPEYSLLKEGQVLFTYLHLAADKELTEVLLKKKIVGIAYETVELKDGSLPLLKPMSEIAGKMSVQIGARLLEKPFGGKGVLLGGVPGVAPGVVVIVGAGVVGTSAAKIAVGLGAEVYVLDINAERLRYLDDIFGGRVKTLISNEYNLEYAISKADLLIGGVLVPGYKAPRIVTEEMIKKMAPGSVVIDVAIDQGGCIETVDRVTTHSNPTFEKFGVIHYSVANIPGSVPRTSTLALTSATLPYLLEIVNKGWERAIRENQYLAKGVNTFDGKLTNKGVAEAHDMPYYPLVL</sequence>
<dbReference type="Gene3D" id="3.40.50.720">
    <property type="entry name" value="NAD(P)-binding Rossmann-like Domain"/>
    <property type="match status" value="2"/>
</dbReference>
<dbReference type="InterPro" id="IPR007698">
    <property type="entry name" value="AlaDH/PNT_NAD(H)-bd"/>
</dbReference>
<evidence type="ECO:0000256" key="2">
    <source>
        <dbReference type="ARBA" id="ARBA00005689"/>
    </source>
</evidence>
<feature type="binding site" evidence="9">
    <location>
        <position position="220"/>
    </location>
    <ligand>
        <name>NAD(+)</name>
        <dbReference type="ChEBI" id="CHEBI:57540"/>
    </ligand>
</feature>
<evidence type="ECO:0000256" key="1">
    <source>
        <dbReference type="ARBA" id="ARBA00005206"/>
    </source>
</evidence>
<evidence type="ECO:0000256" key="6">
    <source>
        <dbReference type="PIRNR" id="PIRNR000183"/>
    </source>
</evidence>
<feature type="active site" description="Proton donor/acceptor" evidence="7">
    <location>
        <position position="96"/>
    </location>
</feature>
<dbReference type="EMBL" id="PVXM01000001">
    <property type="protein sequence ID" value="PRR76166.1"/>
    <property type="molecule type" value="Genomic_DNA"/>
</dbReference>
<dbReference type="Proteomes" id="UP000238415">
    <property type="component" value="Unassembled WGS sequence"/>
</dbReference>
<feature type="binding site" evidence="8">
    <location>
        <position position="75"/>
    </location>
    <ligand>
        <name>substrate</name>
    </ligand>
</feature>
<evidence type="ECO:0000256" key="4">
    <source>
        <dbReference type="ARBA" id="ARBA00023002"/>
    </source>
</evidence>
<dbReference type="CDD" id="cd05305">
    <property type="entry name" value="L-AlaDH"/>
    <property type="match status" value="1"/>
</dbReference>
<comment type="similarity">
    <text evidence="2 6">Belongs to the AlaDH/PNT family.</text>
</comment>
<evidence type="ECO:0000313" key="14">
    <source>
        <dbReference type="Proteomes" id="UP000238415"/>
    </source>
</evidence>
<evidence type="ECO:0000256" key="7">
    <source>
        <dbReference type="PIRSR" id="PIRSR000183-1"/>
    </source>
</evidence>
<dbReference type="OrthoDB" id="9804592at2"/>
<evidence type="ECO:0000259" key="12">
    <source>
        <dbReference type="SMART" id="SM01003"/>
    </source>
</evidence>
<evidence type="ECO:0000313" key="13">
    <source>
        <dbReference type="EMBL" id="PRR76166.1"/>
    </source>
</evidence>
<feature type="binding site" evidence="9">
    <location>
        <position position="198"/>
    </location>
    <ligand>
        <name>NAD(+)</name>
        <dbReference type="ChEBI" id="CHEBI:57540"/>
    </ligand>
</feature>
<evidence type="ECO:0000256" key="3">
    <source>
        <dbReference type="ARBA" id="ARBA00012897"/>
    </source>
</evidence>
<keyword evidence="4 6" id="KW-0560">Oxidoreductase</keyword>
<keyword evidence="14" id="KW-1185">Reference proteome</keyword>
<proteinExistence type="inferred from homology"/>
<keyword evidence="9" id="KW-0547">Nucleotide-binding</keyword>
<dbReference type="PIRSF" id="PIRSF000183">
    <property type="entry name" value="Alanine_dh"/>
    <property type="match status" value="1"/>
</dbReference>
<feature type="binding site" evidence="9">
    <location>
        <position position="134"/>
    </location>
    <ligand>
        <name>NAD(+)</name>
        <dbReference type="ChEBI" id="CHEBI:57540"/>
    </ligand>
</feature>
<organism evidence="13 14">
    <name type="scientific">Neomoorella humiferrea</name>
    <dbReference type="NCBI Taxonomy" id="676965"/>
    <lineage>
        <taxon>Bacteria</taxon>
        <taxon>Bacillati</taxon>
        <taxon>Bacillota</taxon>
        <taxon>Clostridia</taxon>
        <taxon>Neomoorellales</taxon>
        <taxon>Neomoorellaceae</taxon>
        <taxon>Neomoorella</taxon>
    </lineage>
</organism>
<dbReference type="GO" id="GO:0000286">
    <property type="term" value="F:alanine dehydrogenase activity"/>
    <property type="evidence" value="ECO:0007669"/>
    <property type="project" value="UniProtKB-UniRule"/>
</dbReference>